<comment type="function">
    <text evidence="1">Catalyzes the last step of tRNA splicing, the transfer of the splice junction 2'-phosphate from ligated tRNA to NAD to produce ADP-ribose 1''-2'' cyclic phosphate.</text>
</comment>
<dbReference type="Gene3D" id="1.10.10.970">
    <property type="entry name" value="RNA 2'-phosphotransferase, Tpt1/KptA family, N-terminal domain"/>
    <property type="match status" value="1"/>
</dbReference>
<evidence type="ECO:0000256" key="2">
    <source>
        <dbReference type="ARBA" id="ARBA00009836"/>
    </source>
</evidence>
<feature type="region of interest" description="Disordered" evidence="7">
    <location>
        <begin position="68"/>
        <end position="128"/>
    </location>
</feature>
<evidence type="ECO:0000256" key="5">
    <source>
        <dbReference type="ARBA" id="ARBA00023027"/>
    </source>
</evidence>
<organism evidence="8">
    <name type="scientific">Anthurium amnicola</name>
    <dbReference type="NCBI Taxonomy" id="1678845"/>
    <lineage>
        <taxon>Eukaryota</taxon>
        <taxon>Viridiplantae</taxon>
        <taxon>Streptophyta</taxon>
        <taxon>Embryophyta</taxon>
        <taxon>Tracheophyta</taxon>
        <taxon>Spermatophyta</taxon>
        <taxon>Magnoliopsida</taxon>
        <taxon>Liliopsida</taxon>
        <taxon>Araceae</taxon>
        <taxon>Pothoideae</taxon>
        <taxon>Potheae</taxon>
        <taxon>Anthurium</taxon>
    </lineage>
</organism>
<dbReference type="SUPFAM" id="SSF56399">
    <property type="entry name" value="ADP-ribosylation"/>
    <property type="match status" value="1"/>
</dbReference>
<comment type="catalytic activity">
    <reaction evidence="6">
        <text>2'-phospho-[ligated tRNA] + NAD(+) = mature tRNA + ADP-alpha-D-ribose 1'',2''-cyclic phosphate + nicotinamide</text>
        <dbReference type="Rhea" id="RHEA:23324"/>
        <dbReference type="Rhea" id="RHEA-COMP:11106"/>
        <dbReference type="Rhea" id="RHEA-COMP:11107"/>
        <dbReference type="ChEBI" id="CHEBI:17154"/>
        <dbReference type="ChEBI" id="CHEBI:57540"/>
        <dbReference type="ChEBI" id="CHEBI:76596"/>
        <dbReference type="ChEBI" id="CHEBI:82883"/>
        <dbReference type="ChEBI" id="CHEBI:85027"/>
        <dbReference type="EC" id="2.7.1.160"/>
    </reaction>
</comment>
<dbReference type="AlphaFoldDB" id="A0A1D1XQQ8"/>
<dbReference type="InterPro" id="IPR042081">
    <property type="entry name" value="RNA_2'-PTrans_C"/>
</dbReference>
<dbReference type="InterPro" id="IPR042080">
    <property type="entry name" value="RNA_2'-PTrans_N"/>
</dbReference>
<dbReference type="InterPro" id="IPR002745">
    <property type="entry name" value="Ptrans_KptA/Tpt1"/>
</dbReference>
<gene>
    <name evidence="8" type="primary">trpt1_0</name>
    <name evidence="8" type="ORF">g.67430</name>
</gene>
<dbReference type="PANTHER" id="PTHR12684:SF2">
    <property type="entry name" value="TRNA 2'-PHOSPHOTRANSFERASE 1"/>
    <property type="match status" value="1"/>
</dbReference>
<evidence type="ECO:0000256" key="7">
    <source>
        <dbReference type="SAM" id="MobiDB-lite"/>
    </source>
</evidence>
<dbReference type="EMBL" id="GDJX01023223">
    <property type="protein sequence ID" value="JAT44713.1"/>
    <property type="molecule type" value="Transcribed_RNA"/>
</dbReference>
<dbReference type="EC" id="2.7.1.160" evidence="3"/>
<name>A0A1D1XQQ8_9ARAE</name>
<sequence length="335" mass="36670">MYTGKVTDSTILSRPLSLSLPLFLMLAWAGGGAALAFRCSSAASCLLTPSLLPAASLFASRRLRMEGNGRSFSDSRNRPSSSHSRLSPPAALASSVSGRSGRGRGGKGLESGRPRGDRHRGRGGGDDNRIDALGRLLTRILRHMASELKLDMRSDGYVRVSDLLRLNVATHAKVPLRSHTVDDVKEAVRRDNKQRFSLLEESGELLVRANQGHTITTVSSESLLKPILSADEIPVCVHGTYKRNLESILRYGLKRMARLHIHFSSGVPTDGEVISGMRRDVNILIFLDVKKALQEGMKLYISDNKVILTDGFDGVVPAKFFAKIETWPGRELVPF</sequence>
<proteinExistence type="inferred from homology"/>
<reference evidence="8" key="1">
    <citation type="submission" date="2015-07" db="EMBL/GenBank/DDBJ databases">
        <title>Transcriptome Assembly of Anthurium amnicola.</title>
        <authorList>
            <person name="Suzuki J."/>
        </authorList>
    </citation>
    <scope>NUCLEOTIDE SEQUENCE</scope>
</reference>
<evidence type="ECO:0000256" key="3">
    <source>
        <dbReference type="ARBA" id="ARBA00012007"/>
    </source>
</evidence>
<evidence type="ECO:0000256" key="6">
    <source>
        <dbReference type="ARBA" id="ARBA00047949"/>
    </source>
</evidence>
<evidence type="ECO:0000256" key="1">
    <source>
        <dbReference type="ARBA" id="ARBA00003343"/>
    </source>
</evidence>
<dbReference type="Pfam" id="PF01885">
    <property type="entry name" value="PTS_2-RNA"/>
    <property type="match status" value="1"/>
</dbReference>
<keyword evidence="5" id="KW-0520">NAD</keyword>
<dbReference type="PANTHER" id="PTHR12684">
    <property type="entry name" value="PUTATIVE PHOSPHOTRANSFERASE"/>
    <property type="match status" value="1"/>
</dbReference>
<dbReference type="GO" id="GO:0000215">
    <property type="term" value="F:tRNA 2'-phosphotransferase activity"/>
    <property type="evidence" value="ECO:0007669"/>
    <property type="project" value="UniProtKB-EC"/>
</dbReference>
<protein>
    <recommendedName>
        <fullName evidence="3">2'-phosphotransferase</fullName>
        <ecNumber evidence="3">2.7.1.160</ecNumber>
    </recommendedName>
</protein>
<dbReference type="GO" id="GO:0006388">
    <property type="term" value="P:tRNA splicing, via endonucleolytic cleavage and ligation"/>
    <property type="evidence" value="ECO:0007669"/>
    <property type="project" value="TreeGrafter"/>
</dbReference>
<evidence type="ECO:0000256" key="4">
    <source>
        <dbReference type="ARBA" id="ARBA00022679"/>
    </source>
</evidence>
<accession>A0A1D1XQQ8</accession>
<evidence type="ECO:0000313" key="8">
    <source>
        <dbReference type="EMBL" id="JAT44713.1"/>
    </source>
</evidence>
<feature type="compositionally biased region" description="Basic and acidic residues" evidence="7">
    <location>
        <begin position="68"/>
        <end position="77"/>
    </location>
</feature>
<comment type="similarity">
    <text evidence="2">Belongs to the KptA/TPT1 family.</text>
</comment>
<dbReference type="Gene3D" id="3.20.170.30">
    <property type="match status" value="1"/>
</dbReference>
<feature type="compositionally biased region" description="Low complexity" evidence="7">
    <location>
        <begin position="78"/>
        <end position="99"/>
    </location>
</feature>
<keyword evidence="4 8" id="KW-0808">Transferase</keyword>